<evidence type="ECO:0000313" key="3">
    <source>
        <dbReference type="EMBL" id="QHI37779.1"/>
    </source>
</evidence>
<dbReference type="Proteomes" id="UP000464657">
    <property type="component" value="Chromosome"/>
</dbReference>
<sequence>MKRYILILYLLLLATTAIAQNISYEIKGSVNGVMDSIPLESATIYLQNSKDNALLTYTTSNRKGEFSLSGKTSLKNATLFISYVGSKTFSKSITLQPSINLKSIYLEDTSMLDAVMISSKAPVTIKQDTLEFNPNSFKTKRNASVEDFIKKLPGAQVDDEGNITVNGKKVDKILVNGKPFFANDPTIATQNLTKEIIEKLQITDSKTNSEAFTGETGDGNFKTINLVIKEENNKGSFGKLSTGIGDNDRYEISGNYNKFNNNRNISVIGTGNNINAPRVGFGTKGIRTSRKGGFTYADELIKNNSLSVNYVYSDAQFENRQTQFTEYIVPDAPYFSSATSRSKTDNRSHAVDVQYQATIDSTFHIDLVSSFTYLPGENSYQGNSETFDESQELTNASTINANGTETQKEFRNALYLTKKIGDKGAFIKVRLNQSAADFNRDDFTASELFFFNSTTDDIIRNQFTNTDDRGSSLNTGITFRLPIVGRKLFVDFTYDNYHRKEESDKAVFDFNEDQQAFSTFNTELSSDFIYRNNAMIPSVELNYKNEKIKAFINFDYAFRTLENKDRLRPEFDIKQRFKIFTYSGGIRYKISRKTIINTGIGLTNSIPSLSQLQSFTNVSNPLNITRGNPNLKPQNRYSIHVDFRTNNFQKGYGLYTRLKANFDTNRVVSKYTINDDLVRETTFVNVDGNYGYHSYFNLYKKIKFDQTRVMRINLNGSINTTKRINFNNDSRYNVKTTNYMPSLGFDFEWEKAFDFNVNYNWKYSQTNYSLDGFNNQEIITHELDFYTATQIFKNLNWENNVRYVYNPNVSNGFDKYAWSWNSSLTYSFLDDSANISLRVYDLLNQNINTRRIVNTDYIQNTQSLILQRFVMLSLDWKFNSFKRK</sequence>
<proteinExistence type="predicted"/>
<gene>
    <name evidence="3" type="ORF">IMCC3317_31610</name>
</gene>
<feature type="domain" description="Outer membrane protein beta-barrel" evidence="2">
    <location>
        <begin position="419"/>
        <end position="767"/>
    </location>
</feature>
<dbReference type="EMBL" id="CP019288">
    <property type="protein sequence ID" value="QHI37779.1"/>
    <property type="molecule type" value="Genomic_DNA"/>
</dbReference>
<evidence type="ECO:0000259" key="2">
    <source>
        <dbReference type="Pfam" id="PF14905"/>
    </source>
</evidence>
<dbReference type="SUPFAM" id="SSF56935">
    <property type="entry name" value="Porins"/>
    <property type="match status" value="1"/>
</dbReference>
<dbReference type="SUPFAM" id="SSF49464">
    <property type="entry name" value="Carboxypeptidase regulatory domain-like"/>
    <property type="match status" value="1"/>
</dbReference>
<name>A0A7L4ZMW4_9FLAO</name>
<keyword evidence="4" id="KW-1185">Reference proteome</keyword>
<dbReference type="AlphaFoldDB" id="A0A7L4ZMW4"/>
<protein>
    <recommendedName>
        <fullName evidence="2">Outer membrane protein beta-barrel domain-containing protein</fullName>
    </recommendedName>
</protein>
<dbReference type="RefSeq" id="WP_160130374.1">
    <property type="nucleotide sequence ID" value="NZ_CP019288.1"/>
</dbReference>
<dbReference type="OrthoDB" id="1682379at2"/>
<feature type="chain" id="PRO_5029565240" description="Outer membrane protein beta-barrel domain-containing protein" evidence="1">
    <location>
        <begin position="20"/>
        <end position="884"/>
    </location>
</feature>
<accession>A0A7L4ZMW4</accession>
<dbReference type="KEGG" id="kan:IMCC3317_31610"/>
<keyword evidence="1" id="KW-0732">Signal</keyword>
<organism evidence="3 4">
    <name type="scientific">Kordia antarctica</name>
    <dbReference type="NCBI Taxonomy" id="1218801"/>
    <lineage>
        <taxon>Bacteria</taxon>
        <taxon>Pseudomonadati</taxon>
        <taxon>Bacteroidota</taxon>
        <taxon>Flavobacteriia</taxon>
        <taxon>Flavobacteriales</taxon>
        <taxon>Flavobacteriaceae</taxon>
        <taxon>Kordia</taxon>
    </lineage>
</organism>
<reference evidence="3 4" key="1">
    <citation type="journal article" date="2013" name="Int. J. Syst. Evol. Microbiol.">
        <title>Kordia antarctica sp. nov., isolated from Antarctic seawater.</title>
        <authorList>
            <person name="Baek K."/>
            <person name="Choi A."/>
            <person name="Kang I."/>
            <person name="Lee K."/>
            <person name="Cho J.C."/>
        </authorList>
    </citation>
    <scope>NUCLEOTIDE SEQUENCE [LARGE SCALE GENOMIC DNA]</scope>
    <source>
        <strain evidence="3 4">IMCC3317</strain>
    </source>
</reference>
<dbReference type="InterPro" id="IPR008969">
    <property type="entry name" value="CarboxyPept-like_regulatory"/>
</dbReference>
<dbReference type="InterPro" id="IPR041700">
    <property type="entry name" value="OMP_b-brl_3"/>
</dbReference>
<evidence type="ECO:0000256" key="1">
    <source>
        <dbReference type="SAM" id="SignalP"/>
    </source>
</evidence>
<feature type="signal peptide" evidence="1">
    <location>
        <begin position="1"/>
        <end position="19"/>
    </location>
</feature>
<evidence type="ECO:0000313" key="4">
    <source>
        <dbReference type="Proteomes" id="UP000464657"/>
    </source>
</evidence>
<dbReference type="Pfam" id="PF14905">
    <property type="entry name" value="OMP_b-brl_3"/>
    <property type="match status" value="1"/>
</dbReference>